<dbReference type="Proteomes" id="UP000187417">
    <property type="component" value="Unassembled WGS sequence"/>
</dbReference>
<keyword evidence="2 3" id="KW-0732">Signal</keyword>
<evidence type="ECO:0008006" key="6">
    <source>
        <dbReference type="Google" id="ProtNLM"/>
    </source>
</evidence>
<evidence type="ECO:0000313" key="4">
    <source>
        <dbReference type="EMBL" id="OKY94106.1"/>
    </source>
</evidence>
<dbReference type="PANTHER" id="PTHR35089">
    <property type="entry name" value="CHAPERONE PROTEIN SKP"/>
    <property type="match status" value="1"/>
</dbReference>
<dbReference type="GO" id="GO:0050821">
    <property type="term" value="P:protein stabilization"/>
    <property type="evidence" value="ECO:0007669"/>
    <property type="project" value="TreeGrafter"/>
</dbReference>
<dbReference type="STRING" id="28117.BHV66_06575"/>
<evidence type="ECO:0000256" key="2">
    <source>
        <dbReference type="ARBA" id="ARBA00022729"/>
    </source>
</evidence>
<dbReference type="InterPro" id="IPR024930">
    <property type="entry name" value="Skp_dom_sf"/>
</dbReference>
<dbReference type="GeneID" id="73803594"/>
<reference evidence="4 5" key="1">
    <citation type="journal article" date="2016" name="Nat. Biotechnol.">
        <title>Measurement of bacterial replication rates in microbial communities.</title>
        <authorList>
            <person name="Brown C.T."/>
            <person name="Olm M.R."/>
            <person name="Thomas B.C."/>
            <person name="Banfield J.F."/>
        </authorList>
    </citation>
    <scope>NUCLEOTIDE SEQUENCE [LARGE SCALE GENOMIC DNA]</scope>
    <source>
        <strain evidence="4">CAG:67_53_122</strain>
    </source>
</reference>
<dbReference type="Pfam" id="PF03938">
    <property type="entry name" value="OmpH"/>
    <property type="match status" value="1"/>
</dbReference>
<organism evidence="4 5">
    <name type="scientific">Alistipes putredinis</name>
    <dbReference type="NCBI Taxonomy" id="28117"/>
    <lineage>
        <taxon>Bacteria</taxon>
        <taxon>Pseudomonadati</taxon>
        <taxon>Bacteroidota</taxon>
        <taxon>Bacteroidia</taxon>
        <taxon>Bacteroidales</taxon>
        <taxon>Rikenellaceae</taxon>
        <taxon>Alistipes</taxon>
    </lineage>
</organism>
<dbReference type="PANTHER" id="PTHR35089:SF1">
    <property type="entry name" value="CHAPERONE PROTEIN SKP"/>
    <property type="match status" value="1"/>
</dbReference>
<sequence>MKRILLLVLAFTAAIGSLSAQNYIVVNSEKVFKSIDEYNKALDTLDQLAKSYQQQVDLKFEEVEALYNNYKAQEMSLSASSRQARQNLILTREEEASKFQEEIFGQDGTLMKKRIELIQPIQKRVFDAIANYAAQNGYELVLDAASNPTLLYNSEKIDHTQALIEFMKK</sequence>
<feature type="signal peptide" evidence="3">
    <location>
        <begin position="1"/>
        <end position="20"/>
    </location>
</feature>
<feature type="chain" id="PRO_5010341254" description="Molecular chaperone Skp" evidence="3">
    <location>
        <begin position="21"/>
        <end position="169"/>
    </location>
</feature>
<evidence type="ECO:0000256" key="3">
    <source>
        <dbReference type="SAM" id="SignalP"/>
    </source>
</evidence>
<dbReference type="InterPro" id="IPR005632">
    <property type="entry name" value="Chaperone_Skp"/>
</dbReference>
<dbReference type="EMBL" id="MNQH01000030">
    <property type="protein sequence ID" value="OKY94106.1"/>
    <property type="molecule type" value="Genomic_DNA"/>
</dbReference>
<dbReference type="SMART" id="SM00935">
    <property type="entry name" value="OmpH"/>
    <property type="match status" value="1"/>
</dbReference>
<comment type="similarity">
    <text evidence="1">Belongs to the Skp family.</text>
</comment>
<comment type="caution">
    <text evidence="4">The sequence shown here is derived from an EMBL/GenBank/DDBJ whole genome shotgun (WGS) entry which is preliminary data.</text>
</comment>
<dbReference type="GO" id="GO:0005829">
    <property type="term" value="C:cytosol"/>
    <property type="evidence" value="ECO:0007669"/>
    <property type="project" value="TreeGrafter"/>
</dbReference>
<evidence type="ECO:0000313" key="5">
    <source>
        <dbReference type="Proteomes" id="UP000187417"/>
    </source>
</evidence>
<evidence type="ECO:0000256" key="1">
    <source>
        <dbReference type="ARBA" id="ARBA00009091"/>
    </source>
</evidence>
<dbReference type="RefSeq" id="WP_004329405.1">
    <property type="nucleotide sequence ID" value="NZ_BAAFKT010000005.1"/>
</dbReference>
<protein>
    <recommendedName>
        <fullName evidence="6">Molecular chaperone Skp</fullName>
    </recommendedName>
</protein>
<dbReference type="Gene3D" id="3.30.910.20">
    <property type="entry name" value="Skp domain"/>
    <property type="match status" value="1"/>
</dbReference>
<dbReference type="GO" id="GO:0051082">
    <property type="term" value="F:unfolded protein binding"/>
    <property type="evidence" value="ECO:0007669"/>
    <property type="project" value="InterPro"/>
</dbReference>
<name>A0A1Q6F5K2_9BACT</name>
<proteinExistence type="inferred from homology"/>
<gene>
    <name evidence="4" type="ORF">BHV66_06575</name>
</gene>
<dbReference type="SUPFAM" id="SSF111384">
    <property type="entry name" value="OmpH-like"/>
    <property type="match status" value="1"/>
</dbReference>
<accession>A0A1Q6F5K2</accession>
<dbReference type="AlphaFoldDB" id="A0A1Q6F5K2"/>